<feature type="signal peptide" evidence="5">
    <location>
        <begin position="1"/>
        <end position="23"/>
    </location>
</feature>
<gene>
    <name evidence="7" type="ORF">IW245_007449</name>
</gene>
<dbReference type="InterPro" id="IPR028082">
    <property type="entry name" value="Peripla_BP_I"/>
</dbReference>
<evidence type="ECO:0000256" key="3">
    <source>
        <dbReference type="ARBA" id="ARBA00022729"/>
    </source>
</evidence>
<dbReference type="GO" id="GO:0006865">
    <property type="term" value="P:amino acid transport"/>
    <property type="evidence" value="ECO:0007669"/>
    <property type="project" value="UniProtKB-KW"/>
</dbReference>
<dbReference type="PROSITE" id="PS51257">
    <property type="entry name" value="PROKAR_LIPOPROTEIN"/>
    <property type="match status" value="1"/>
</dbReference>
<dbReference type="PRINTS" id="PR00337">
    <property type="entry name" value="LEUILEVALBP"/>
</dbReference>
<evidence type="ECO:0000313" key="8">
    <source>
        <dbReference type="Proteomes" id="UP000622552"/>
    </source>
</evidence>
<protein>
    <submittedName>
        <fullName evidence="7">Branched-chain amino acid transport system substrate-binding protein</fullName>
    </submittedName>
</protein>
<name>A0A8J7KKF7_9ACTN</name>
<dbReference type="PANTHER" id="PTHR47151:SF2">
    <property type="entry name" value="AMINO ACID BINDING PROTEIN"/>
    <property type="match status" value="1"/>
</dbReference>
<dbReference type="SUPFAM" id="SSF53822">
    <property type="entry name" value="Periplasmic binding protein-like I"/>
    <property type="match status" value="1"/>
</dbReference>
<keyword evidence="8" id="KW-1185">Reference proteome</keyword>
<accession>A0A8J7KKF7</accession>
<dbReference type="InterPro" id="IPR028081">
    <property type="entry name" value="Leu-bd"/>
</dbReference>
<keyword evidence="4" id="KW-0029">Amino-acid transport</keyword>
<feature type="domain" description="Leucine-binding protein" evidence="6">
    <location>
        <begin position="41"/>
        <end position="350"/>
    </location>
</feature>
<evidence type="ECO:0000256" key="4">
    <source>
        <dbReference type="ARBA" id="ARBA00022970"/>
    </source>
</evidence>
<evidence type="ECO:0000256" key="5">
    <source>
        <dbReference type="SAM" id="SignalP"/>
    </source>
</evidence>
<comment type="similarity">
    <text evidence="1">Belongs to the leucine-binding protein family.</text>
</comment>
<dbReference type="CDD" id="cd06342">
    <property type="entry name" value="PBP1_ABC_LIVBP-like"/>
    <property type="match status" value="1"/>
</dbReference>
<dbReference type="InterPro" id="IPR000709">
    <property type="entry name" value="Leu_Ile_Val-bd"/>
</dbReference>
<dbReference type="AlphaFoldDB" id="A0A8J7KKF7"/>
<dbReference type="PANTHER" id="PTHR47151">
    <property type="entry name" value="LEU/ILE/VAL-BINDING ABC TRANSPORTER SUBUNIT"/>
    <property type="match status" value="1"/>
</dbReference>
<dbReference type="RefSeq" id="WP_197007700.1">
    <property type="nucleotide sequence ID" value="NZ_BONS01000029.1"/>
</dbReference>
<dbReference type="Pfam" id="PF13458">
    <property type="entry name" value="Peripla_BP_6"/>
    <property type="match status" value="1"/>
</dbReference>
<organism evidence="7 8">
    <name type="scientific">Longispora fulva</name>
    <dbReference type="NCBI Taxonomy" id="619741"/>
    <lineage>
        <taxon>Bacteria</taxon>
        <taxon>Bacillati</taxon>
        <taxon>Actinomycetota</taxon>
        <taxon>Actinomycetes</taxon>
        <taxon>Micromonosporales</taxon>
        <taxon>Micromonosporaceae</taxon>
        <taxon>Longispora</taxon>
    </lineage>
</organism>
<dbReference type="EMBL" id="JADOUF010000001">
    <property type="protein sequence ID" value="MBG6141255.1"/>
    <property type="molecule type" value="Genomic_DNA"/>
</dbReference>
<keyword evidence="2" id="KW-0813">Transport</keyword>
<dbReference type="Gene3D" id="3.40.50.2300">
    <property type="match status" value="2"/>
</dbReference>
<comment type="caution">
    <text evidence="7">The sequence shown here is derived from an EMBL/GenBank/DDBJ whole genome shotgun (WGS) entry which is preliminary data.</text>
</comment>
<keyword evidence="3 5" id="KW-0732">Signal</keyword>
<dbReference type="Proteomes" id="UP000622552">
    <property type="component" value="Unassembled WGS sequence"/>
</dbReference>
<reference evidence="7" key="1">
    <citation type="submission" date="2020-11" db="EMBL/GenBank/DDBJ databases">
        <title>Sequencing the genomes of 1000 actinobacteria strains.</title>
        <authorList>
            <person name="Klenk H.-P."/>
        </authorList>
    </citation>
    <scope>NUCLEOTIDE SEQUENCE</scope>
    <source>
        <strain evidence="7">DSM 45356</strain>
    </source>
</reference>
<evidence type="ECO:0000313" key="7">
    <source>
        <dbReference type="EMBL" id="MBG6141255.1"/>
    </source>
</evidence>
<evidence type="ECO:0000256" key="2">
    <source>
        <dbReference type="ARBA" id="ARBA00022448"/>
    </source>
</evidence>
<sequence length="386" mass="39546">MRQTFVRAFGGAAVLALALGASAGCVKSGSDSNSATGKDCSVKIAFFGALTGPNAALGINIKDGAKLAIDQYNASKSADNCKIELVNNDSQGDEKQAPGLADAIVQDAKIIGVVGPAFSGESKAANGKLSDNGVTIITPSATNPTLADKGWKTFHRALGNDAAQGPAAGRYIKDVVKATKVFVIDDTSEYGKGLADEVKKTVTPVATGTTSKGQTDFSALITQIKSSGADAVYYGGYYAEAAPFVKQLRGQGVKATFVAGDGVKDDKFIEGAGKDAAEGAILTCPCVPPDKAGGTFAADYKKATGNDPGTYSAEAYDAANILVAAVKAGNITRPKVEAFVDAYNGKGVTTTFKFTDKGEIDLSAVAVWAYKVEGGKIVALQEIPKP</sequence>
<evidence type="ECO:0000256" key="1">
    <source>
        <dbReference type="ARBA" id="ARBA00010062"/>
    </source>
</evidence>
<evidence type="ECO:0000259" key="6">
    <source>
        <dbReference type="Pfam" id="PF13458"/>
    </source>
</evidence>
<feature type="chain" id="PRO_5039018325" evidence="5">
    <location>
        <begin position="24"/>
        <end position="386"/>
    </location>
</feature>
<proteinExistence type="inferred from homology"/>